<dbReference type="SUPFAM" id="SSF54236">
    <property type="entry name" value="Ubiquitin-like"/>
    <property type="match status" value="1"/>
</dbReference>
<reference evidence="6 7" key="1">
    <citation type="journal article" date="2011" name="Science">
        <title>The Selaginella genome identifies genetic changes associated with the evolution of vascular plants.</title>
        <authorList>
            <person name="Banks J.A."/>
            <person name="Nishiyama T."/>
            <person name="Hasebe M."/>
            <person name="Bowman J.L."/>
            <person name="Gribskov M."/>
            <person name="dePamphilis C."/>
            <person name="Albert V.A."/>
            <person name="Aono N."/>
            <person name="Aoyama T."/>
            <person name="Ambrose B.A."/>
            <person name="Ashton N.W."/>
            <person name="Axtell M.J."/>
            <person name="Barker E."/>
            <person name="Barker M.S."/>
            <person name="Bennetzen J.L."/>
            <person name="Bonawitz N.D."/>
            <person name="Chapple C."/>
            <person name="Cheng C."/>
            <person name="Correa L.G."/>
            <person name="Dacre M."/>
            <person name="DeBarry J."/>
            <person name="Dreyer I."/>
            <person name="Elias M."/>
            <person name="Engstrom E.M."/>
            <person name="Estelle M."/>
            <person name="Feng L."/>
            <person name="Finet C."/>
            <person name="Floyd S.K."/>
            <person name="Frommer W.B."/>
            <person name="Fujita T."/>
            <person name="Gramzow L."/>
            <person name="Gutensohn M."/>
            <person name="Harholt J."/>
            <person name="Hattori M."/>
            <person name="Heyl A."/>
            <person name="Hirai T."/>
            <person name="Hiwatashi Y."/>
            <person name="Ishikawa M."/>
            <person name="Iwata M."/>
            <person name="Karol K.G."/>
            <person name="Koehler B."/>
            <person name="Kolukisaoglu U."/>
            <person name="Kubo M."/>
            <person name="Kurata T."/>
            <person name="Lalonde S."/>
            <person name="Li K."/>
            <person name="Li Y."/>
            <person name="Litt A."/>
            <person name="Lyons E."/>
            <person name="Manning G."/>
            <person name="Maruyama T."/>
            <person name="Michael T.P."/>
            <person name="Mikami K."/>
            <person name="Miyazaki S."/>
            <person name="Morinaga S."/>
            <person name="Murata T."/>
            <person name="Mueller-Roeber B."/>
            <person name="Nelson D.R."/>
            <person name="Obara M."/>
            <person name="Oguri Y."/>
            <person name="Olmstead R.G."/>
            <person name="Onodera N."/>
            <person name="Petersen B.L."/>
            <person name="Pils B."/>
            <person name="Prigge M."/>
            <person name="Rensing S.A."/>
            <person name="Riano-Pachon D.M."/>
            <person name="Roberts A.W."/>
            <person name="Sato Y."/>
            <person name="Scheller H.V."/>
            <person name="Schulz B."/>
            <person name="Schulz C."/>
            <person name="Shakirov E.V."/>
            <person name="Shibagaki N."/>
            <person name="Shinohara N."/>
            <person name="Shippen D.E."/>
            <person name="Soerensen I."/>
            <person name="Sotooka R."/>
            <person name="Sugimoto N."/>
            <person name="Sugita M."/>
            <person name="Sumikawa N."/>
            <person name="Tanurdzic M."/>
            <person name="Theissen G."/>
            <person name="Ulvskov P."/>
            <person name="Wakazuki S."/>
            <person name="Weng J.K."/>
            <person name="Willats W.W."/>
            <person name="Wipf D."/>
            <person name="Wolf P.G."/>
            <person name="Yang L."/>
            <person name="Zimmer A.D."/>
            <person name="Zhu Q."/>
            <person name="Mitros T."/>
            <person name="Hellsten U."/>
            <person name="Loque D."/>
            <person name="Otillar R."/>
            <person name="Salamov A."/>
            <person name="Schmutz J."/>
            <person name="Shapiro H."/>
            <person name="Lindquist E."/>
            <person name="Lucas S."/>
            <person name="Rokhsar D."/>
            <person name="Grigoriev I.V."/>
        </authorList>
    </citation>
    <scope>NUCLEOTIDE SEQUENCE [LARGE SCALE GENOMIC DNA]</scope>
</reference>
<dbReference type="KEGG" id="smo:SELMODRAFT_38954"/>
<keyword evidence="7" id="KW-1185">Reference proteome</keyword>
<feature type="non-terminal residue" evidence="6">
    <location>
        <position position="1"/>
    </location>
</feature>
<dbReference type="AlphaFoldDB" id="D8QRI3"/>
<sequence length="86" mass="9566">ALAVKVQFVSTGGAPVLIQSEFKIDATEKFAKVLKFLRRQVQQDNVFPFINQAFIPSQDEPVGDLYKNFGVHGKLIVNYAPTLAWG</sequence>
<dbReference type="GO" id="GO:0000045">
    <property type="term" value="P:autophagosome assembly"/>
    <property type="evidence" value="ECO:0000318"/>
    <property type="project" value="GO_Central"/>
</dbReference>
<keyword evidence="2 4" id="KW-0833">Ubl conjugation pathway</keyword>
<evidence type="ECO:0000256" key="4">
    <source>
        <dbReference type="RuleBase" id="RU361201"/>
    </source>
</evidence>
<dbReference type="GO" id="GO:0061723">
    <property type="term" value="P:glycophagy"/>
    <property type="evidence" value="ECO:0000318"/>
    <property type="project" value="GO_Central"/>
</dbReference>
<evidence type="ECO:0000256" key="1">
    <source>
        <dbReference type="ARBA" id="ARBA00022499"/>
    </source>
</evidence>
<evidence type="ECO:0000313" key="6">
    <source>
        <dbReference type="EMBL" id="EFJ37255.1"/>
    </source>
</evidence>
<evidence type="ECO:0000256" key="2">
    <source>
        <dbReference type="ARBA" id="ARBA00022786"/>
    </source>
</evidence>
<evidence type="ECO:0000313" key="5">
    <source>
        <dbReference type="EMBL" id="EFJ27689.1"/>
    </source>
</evidence>
<dbReference type="Pfam" id="PF04110">
    <property type="entry name" value="APG12"/>
    <property type="match status" value="1"/>
</dbReference>
<comment type="subunit">
    <text evidence="4">Forms a conjugate with ATG5.</text>
</comment>
<dbReference type="GO" id="GO:0034274">
    <property type="term" value="C:Atg12-Atg5-Atg16 complex"/>
    <property type="evidence" value="ECO:0000318"/>
    <property type="project" value="GO_Central"/>
</dbReference>
<comment type="similarity">
    <text evidence="4">Belongs to the ATG12 family.</text>
</comment>
<proteinExistence type="inferred from homology"/>
<dbReference type="EMBL" id="GL377581">
    <property type="protein sequence ID" value="EFJ27689.1"/>
    <property type="molecule type" value="Genomic_DNA"/>
</dbReference>
<gene>
    <name evidence="5" type="ORF">SELMODRAFT_38954</name>
    <name evidence="6" type="ORF">SELMODRAFT_38956</name>
</gene>
<dbReference type="EMBL" id="GL377566">
    <property type="protein sequence ID" value="EFJ37255.1"/>
    <property type="molecule type" value="Genomic_DNA"/>
</dbReference>
<dbReference type="GO" id="GO:0034727">
    <property type="term" value="P:piecemeal microautophagy of the nucleus"/>
    <property type="evidence" value="ECO:0000318"/>
    <property type="project" value="GO_Central"/>
</dbReference>
<accession>D8QRI3</accession>
<dbReference type="STRING" id="88036.D8QRI3"/>
<dbReference type="PANTHER" id="PTHR13385:SF0">
    <property type="entry name" value="UBIQUITIN-LIKE PROTEIN ATG12"/>
    <property type="match status" value="1"/>
</dbReference>
<dbReference type="FunCoup" id="D8QRI3">
    <property type="interactions" value="3949"/>
</dbReference>
<organism evidence="7">
    <name type="scientific">Selaginella moellendorffii</name>
    <name type="common">Spikemoss</name>
    <dbReference type="NCBI Taxonomy" id="88036"/>
    <lineage>
        <taxon>Eukaryota</taxon>
        <taxon>Viridiplantae</taxon>
        <taxon>Streptophyta</taxon>
        <taxon>Embryophyta</taxon>
        <taxon>Tracheophyta</taxon>
        <taxon>Lycopodiopsida</taxon>
        <taxon>Selaginellales</taxon>
        <taxon>Selaginellaceae</taxon>
        <taxon>Selaginella</taxon>
    </lineage>
</organism>
<dbReference type="Gene3D" id="3.10.20.90">
    <property type="entry name" value="Phosphatidylinositol 3-kinase Catalytic Subunit, Chain A, domain 1"/>
    <property type="match status" value="1"/>
</dbReference>
<evidence type="ECO:0000313" key="7">
    <source>
        <dbReference type="Proteomes" id="UP000001514"/>
    </source>
</evidence>
<evidence type="ECO:0000256" key="3">
    <source>
        <dbReference type="ARBA" id="ARBA00023006"/>
    </source>
</evidence>
<name>D8QRI3_SELML</name>
<dbReference type="GO" id="GO:0097352">
    <property type="term" value="P:autophagosome maturation"/>
    <property type="evidence" value="ECO:0000318"/>
    <property type="project" value="GO_Central"/>
</dbReference>
<keyword evidence="3 4" id="KW-0072">Autophagy</keyword>
<dbReference type="OMA" id="YAKTHAW"/>
<dbReference type="KEGG" id="smo:SELMODRAFT_38956"/>
<dbReference type="GO" id="GO:0031386">
    <property type="term" value="F:protein tag activity"/>
    <property type="evidence" value="ECO:0000318"/>
    <property type="project" value="GO_Central"/>
</dbReference>
<dbReference type="OrthoDB" id="10003551at2759"/>
<dbReference type="Gramene" id="EFJ27689">
    <property type="protein sequence ID" value="EFJ27689"/>
    <property type="gene ID" value="SELMODRAFT_38954"/>
</dbReference>
<protein>
    <recommendedName>
        <fullName evidence="4">Ubiquitin-like protein ATG12</fullName>
    </recommendedName>
</protein>
<feature type="non-terminal residue" evidence="6">
    <location>
        <position position="86"/>
    </location>
</feature>
<dbReference type="PANTHER" id="PTHR13385">
    <property type="entry name" value="AUTOPHAGY PROTEIN 12"/>
    <property type="match status" value="1"/>
</dbReference>
<dbReference type="GO" id="GO:0000422">
    <property type="term" value="P:autophagy of mitochondrion"/>
    <property type="evidence" value="ECO:0000318"/>
    <property type="project" value="GO_Central"/>
</dbReference>
<dbReference type="Gramene" id="EFJ37255">
    <property type="protein sequence ID" value="EFJ37255"/>
    <property type="gene ID" value="SELMODRAFT_38956"/>
</dbReference>
<keyword evidence="1 4" id="KW-1017">Isopeptide bond</keyword>
<dbReference type="GO" id="GO:0034045">
    <property type="term" value="C:phagophore assembly site membrane"/>
    <property type="evidence" value="ECO:0000318"/>
    <property type="project" value="GO_Central"/>
</dbReference>
<dbReference type="CDD" id="cd01612">
    <property type="entry name" value="Ubl_ATG12"/>
    <property type="match status" value="1"/>
</dbReference>
<dbReference type="InterPro" id="IPR029071">
    <property type="entry name" value="Ubiquitin-like_domsf"/>
</dbReference>
<dbReference type="GO" id="GO:0000421">
    <property type="term" value="C:autophagosome membrane"/>
    <property type="evidence" value="ECO:0000318"/>
    <property type="project" value="GO_Central"/>
</dbReference>
<dbReference type="InParanoid" id="D8QRI3"/>
<dbReference type="HOGENOM" id="CLU_106795_3_1_1"/>
<dbReference type="InterPro" id="IPR007242">
    <property type="entry name" value="Atg12"/>
</dbReference>
<dbReference type="eggNOG" id="KOG3439">
    <property type="taxonomic scope" value="Eukaryota"/>
</dbReference>
<comment type="function">
    <text evidence="4">Ubiquitin-like protein involved in cytoplasm to vacuole transport (Cvt) and autophagic vesicle formation.</text>
</comment>
<dbReference type="Proteomes" id="UP000001514">
    <property type="component" value="Unassembled WGS sequence"/>
</dbReference>